<evidence type="ECO:0000313" key="2">
    <source>
        <dbReference type="Proteomes" id="UP001651880"/>
    </source>
</evidence>
<dbReference type="PROSITE" id="PS51365">
    <property type="entry name" value="RENAL_DIPEPTIDASE_2"/>
    <property type="match status" value="1"/>
</dbReference>
<dbReference type="PANTHER" id="PTHR10443">
    <property type="entry name" value="MICROSOMAL DIPEPTIDASE"/>
    <property type="match status" value="1"/>
</dbReference>
<dbReference type="Gene3D" id="3.20.20.140">
    <property type="entry name" value="Metal-dependent hydrolases"/>
    <property type="match status" value="1"/>
</dbReference>
<gene>
    <name evidence="1" type="ORF">LJD61_01415</name>
</gene>
<dbReference type="Proteomes" id="UP001651880">
    <property type="component" value="Unassembled WGS sequence"/>
</dbReference>
<dbReference type="InterPro" id="IPR008257">
    <property type="entry name" value="Pept_M19"/>
</dbReference>
<name>A0ABT1NAC7_9FIRM</name>
<dbReference type="RefSeq" id="WP_255225701.1">
    <property type="nucleotide sequence ID" value="NZ_JAJEKE010000001.1"/>
</dbReference>
<organism evidence="1 2">
    <name type="scientific">Lutispora saccharofermentans</name>
    <dbReference type="NCBI Taxonomy" id="3024236"/>
    <lineage>
        <taxon>Bacteria</taxon>
        <taxon>Bacillati</taxon>
        <taxon>Bacillota</taxon>
        <taxon>Clostridia</taxon>
        <taxon>Lutisporales</taxon>
        <taxon>Lutisporaceae</taxon>
        <taxon>Lutispora</taxon>
    </lineage>
</organism>
<protein>
    <submittedName>
        <fullName evidence="1">Dipeptidase</fullName>
    </submittedName>
</protein>
<dbReference type="EMBL" id="JAJEKE010000001">
    <property type="protein sequence ID" value="MCQ1528208.1"/>
    <property type="molecule type" value="Genomic_DNA"/>
</dbReference>
<sequence length="326" mass="36362">MYIFDAHSDIWMKSVEERRLGDMDYFMDTHFPKLQEGKISGGIFVVYTRTDKKVDSVRYLWREIGGVMGEIRALRKKDAPIDFVKSYREIETAIEAGHFFAIMGIEGLSGIEGDIEQINTLYDLGFRHASLTWNEENHLAAGAAIEDGSKGVTALGEKAIKLMDDLGMIFDVSHLNERSFWEVTEIWKKPMIASHSNSKAILPHRRNITDEQAKAISKSGGVIGVNACGEFLHKNKPHINCYLDNIEHFVNVAGLEAVGIGFDFCDFLRSGSLGSDEKISKGVEGLEDVRTGGAVLEGLKSRGFSGTDIEKIAHGNFLRVIREIIY</sequence>
<proteinExistence type="predicted"/>
<keyword evidence="2" id="KW-1185">Reference proteome</keyword>
<dbReference type="InterPro" id="IPR032466">
    <property type="entry name" value="Metal_Hydrolase"/>
</dbReference>
<dbReference type="Pfam" id="PF01244">
    <property type="entry name" value="Peptidase_M19"/>
    <property type="match status" value="1"/>
</dbReference>
<comment type="caution">
    <text evidence="1">The sequence shown here is derived from an EMBL/GenBank/DDBJ whole genome shotgun (WGS) entry which is preliminary data.</text>
</comment>
<dbReference type="SUPFAM" id="SSF51556">
    <property type="entry name" value="Metallo-dependent hydrolases"/>
    <property type="match status" value="1"/>
</dbReference>
<evidence type="ECO:0000313" key="1">
    <source>
        <dbReference type="EMBL" id="MCQ1528208.1"/>
    </source>
</evidence>
<reference evidence="1 2" key="1">
    <citation type="submission" date="2021-10" db="EMBL/GenBank/DDBJ databases">
        <title>Lutispora strain m25 sp. nov., a thermophilic, non-spore-forming bacterium isolated from a lab-scale methanogenic bioreactor digesting anaerobic sludge.</title>
        <authorList>
            <person name="El Houari A."/>
            <person name="Mcdonald J."/>
        </authorList>
    </citation>
    <scope>NUCLEOTIDE SEQUENCE [LARGE SCALE GENOMIC DNA]</scope>
    <source>
        <strain evidence="2">m25</strain>
    </source>
</reference>
<dbReference type="PANTHER" id="PTHR10443:SF12">
    <property type="entry name" value="DIPEPTIDASE"/>
    <property type="match status" value="1"/>
</dbReference>
<accession>A0ABT1NAC7</accession>